<protein>
    <recommendedName>
        <fullName evidence="3">DUF3168 domain-containing protein</fullName>
    </recommendedName>
</protein>
<evidence type="ECO:0008006" key="3">
    <source>
        <dbReference type="Google" id="ProtNLM"/>
    </source>
</evidence>
<dbReference type="Proteomes" id="UP001595630">
    <property type="component" value="Unassembled WGS sequence"/>
</dbReference>
<dbReference type="EMBL" id="JBHRXZ010000016">
    <property type="protein sequence ID" value="MFC3607411.1"/>
    <property type="molecule type" value="Genomic_DNA"/>
</dbReference>
<proteinExistence type="predicted"/>
<reference evidence="2" key="1">
    <citation type="journal article" date="2019" name="Int. J. Syst. Evol. Microbiol.">
        <title>The Global Catalogue of Microorganisms (GCM) 10K type strain sequencing project: providing services to taxonomists for standard genome sequencing and annotation.</title>
        <authorList>
            <consortium name="The Broad Institute Genomics Platform"/>
            <consortium name="The Broad Institute Genome Sequencing Center for Infectious Disease"/>
            <person name="Wu L."/>
            <person name="Ma J."/>
        </authorList>
    </citation>
    <scope>NUCLEOTIDE SEQUENCE [LARGE SCALE GENOMIC DNA]</scope>
    <source>
        <strain evidence="2">KCTC 42447</strain>
    </source>
</reference>
<comment type="caution">
    <text evidence="1">The sequence shown here is derived from an EMBL/GenBank/DDBJ whole genome shotgun (WGS) entry which is preliminary data.</text>
</comment>
<evidence type="ECO:0000313" key="2">
    <source>
        <dbReference type="Proteomes" id="UP001595630"/>
    </source>
</evidence>
<dbReference type="RefSeq" id="WP_386362499.1">
    <property type="nucleotide sequence ID" value="NZ_JBHRXZ010000016.1"/>
</dbReference>
<gene>
    <name evidence="1" type="ORF">ACFOMF_06435</name>
</gene>
<evidence type="ECO:0000313" key="1">
    <source>
        <dbReference type="EMBL" id="MFC3607411.1"/>
    </source>
</evidence>
<organism evidence="1 2">
    <name type="scientific">Stutzerimonas tarimensis</name>
    <dbReference type="NCBI Taxonomy" id="1507735"/>
    <lineage>
        <taxon>Bacteria</taxon>
        <taxon>Pseudomonadati</taxon>
        <taxon>Pseudomonadota</taxon>
        <taxon>Gammaproteobacteria</taxon>
        <taxon>Pseudomonadales</taxon>
        <taxon>Pseudomonadaceae</taxon>
        <taxon>Stutzerimonas</taxon>
    </lineage>
</organism>
<name>A0ABV7T352_9GAMM</name>
<sequence length="93" mass="10120">MKGAQAYVNEQWQASGLASLPKGPECQTITLHFFIKRDAQNPALINQICEVAQQHLCETYQGRQVTHEPITGDVVGDGTGEGINLVFHVGSVE</sequence>
<keyword evidence="2" id="KW-1185">Reference proteome</keyword>
<accession>A0ABV7T352</accession>